<feature type="signal peptide" evidence="1">
    <location>
        <begin position="1"/>
        <end position="30"/>
    </location>
</feature>
<dbReference type="Proteomes" id="UP001519363">
    <property type="component" value="Unassembled WGS sequence"/>
</dbReference>
<gene>
    <name evidence="2" type="ORF">JOF53_008260</name>
</gene>
<proteinExistence type="predicted"/>
<sequence>MFRTRLRHAVTTGLAAGAVLLGAGVLPAAAATPAEAPVVNLDFTSAVTGGPVPTACVHFAPDGPNAHPNRFGIPSANLHCAHGTGKLSVDFLEPGRYRIFAVPGNLAGGDGVHGAQWVGPGGGTGDPELARVFEVPAGATTTVPVRFDGGGTITGRVTDADTGAAVSEICPTVTPSYSGHNQPWAVRCTWTEGTYTINALGPYDWRVQFPDIKGRYAWQWSGEAADRYAATPLRVTAGAATTLDVRLRPAGRVTGRIHGATLPWRYVSVNAYNTRTGDPAGPDGWVKADGTYELAGLATQDIRIGFYATPRDSSDWYPRPVHVTQGRTLSGVDLHASPQG</sequence>
<evidence type="ECO:0000313" key="3">
    <source>
        <dbReference type="Proteomes" id="UP001519363"/>
    </source>
</evidence>
<protein>
    <submittedName>
        <fullName evidence="2">Uncharacterized protein</fullName>
    </submittedName>
</protein>
<reference evidence="2 3" key="1">
    <citation type="submission" date="2021-03" db="EMBL/GenBank/DDBJ databases">
        <title>Sequencing the genomes of 1000 actinobacteria strains.</title>
        <authorList>
            <person name="Klenk H.-P."/>
        </authorList>
    </citation>
    <scope>NUCLEOTIDE SEQUENCE [LARGE SCALE GENOMIC DNA]</scope>
    <source>
        <strain evidence="2 3">DSM 44580</strain>
    </source>
</reference>
<comment type="caution">
    <text evidence="2">The sequence shown here is derived from an EMBL/GenBank/DDBJ whole genome shotgun (WGS) entry which is preliminary data.</text>
</comment>
<dbReference type="EMBL" id="JAGIOO010000001">
    <property type="protein sequence ID" value="MBP2479388.1"/>
    <property type="molecule type" value="Genomic_DNA"/>
</dbReference>
<organism evidence="2 3">
    <name type="scientific">Crossiella equi</name>
    <dbReference type="NCBI Taxonomy" id="130796"/>
    <lineage>
        <taxon>Bacteria</taxon>
        <taxon>Bacillati</taxon>
        <taxon>Actinomycetota</taxon>
        <taxon>Actinomycetes</taxon>
        <taxon>Pseudonocardiales</taxon>
        <taxon>Pseudonocardiaceae</taxon>
        <taxon>Crossiella</taxon>
    </lineage>
</organism>
<dbReference type="RefSeq" id="WP_143342455.1">
    <property type="nucleotide sequence ID" value="NZ_JAGIOO010000001.1"/>
</dbReference>
<feature type="chain" id="PRO_5046307440" evidence="1">
    <location>
        <begin position="31"/>
        <end position="340"/>
    </location>
</feature>
<accession>A0ABS5AS54</accession>
<evidence type="ECO:0000313" key="2">
    <source>
        <dbReference type="EMBL" id="MBP2479388.1"/>
    </source>
</evidence>
<evidence type="ECO:0000256" key="1">
    <source>
        <dbReference type="SAM" id="SignalP"/>
    </source>
</evidence>
<name>A0ABS5AS54_9PSEU</name>
<keyword evidence="3" id="KW-1185">Reference proteome</keyword>
<keyword evidence="1" id="KW-0732">Signal</keyword>